<sequence length="80" mass="8341">MEKVLDIIQAGDPITELNLPQRADTDHSVADEDLSMAGEEMVEDTTEGEGATDEGATDEGAADEGAADEARPTVPPAKKT</sequence>
<reference evidence="3" key="2">
    <citation type="journal article" date="2013" name="PLoS ONE">
        <title>Genome implosion elicits host-confinement in Alcaligenaceae: evidence from the comparative genomics of Tetrathiobacter kashmirensis, a pathogen in the making.</title>
        <authorList>
            <person name="Ghosh W."/>
            <person name="Alam M."/>
            <person name="Roy C."/>
            <person name="Pyne P."/>
            <person name="George A."/>
            <person name="Chakraborty R."/>
            <person name="Majumder S."/>
            <person name="Agarwal A."/>
            <person name="Chakraborty S."/>
            <person name="Majumdar S."/>
            <person name="Gupta S.K."/>
        </authorList>
    </citation>
    <scope>NUCLEOTIDE SEQUENCE [LARGE SCALE GENOMIC DNA]</scope>
    <source>
        <strain evidence="3">WT001</strain>
    </source>
</reference>
<organism evidence="2 3">
    <name type="scientific">Advenella kashmirensis (strain DSM 17095 / LMG 22695 / WT001)</name>
    <name type="common">Tetrathiobacter kashmirensis</name>
    <dbReference type="NCBI Taxonomy" id="1036672"/>
    <lineage>
        <taxon>Bacteria</taxon>
        <taxon>Pseudomonadati</taxon>
        <taxon>Pseudomonadota</taxon>
        <taxon>Betaproteobacteria</taxon>
        <taxon>Burkholderiales</taxon>
        <taxon>Alcaligenaceae</taxon>
    </lineage>
</organism>
<gene>
    <name evidence="2" type="ordered locus">TKWG_06905</name>
</gene>
<dbReference type="AlphaFoldDB" id="I3U9X6"/>
<keyword evidence="3" id="KW-1185">Reference proteome</keyword>
<dbReference type="STRING" id="1036672.TKWG_06905"/>
<dbReference type="KEGG" id="aka:TKWG_06905"/>
<name>I3U9X6_ADVKW</name>
<evidence type="ECO:0000313" key="2">
    <source>
        <dbReference type="EMBL" id="AFK61814.1"/>
    </source>
</evidence>
<accession>I3U9X6</accession>
<feature type="region of interest" description="Disordered" evidence="1">
    <location>
        <begin position="1"/>
        <end position="80"/>
    </location>
</feature>
<dbReference type="EMBL" id="CP003555">
    <property type="protein sequence ID" value="AFK61814.1"/>
    <property type="molecule type" value="Genomic_DNA"/>
</dbReference>
<dbReference type="Proteomes" id="UP000005267">
    <property type="component" value="Chromosome"/>
</dbReference>
<evidence type="ECO:0000313" key="3">
    <source>
        <dbReference type="Proteomes" id="UP000005267"/>
    </source>
</evidence>
<reference evidence="2 3" key="1">
    <citation type="journal article" date="2011" name="J. Bacteriol.">
        <title>Whole-genome shotgun sequencing of the sulfur-oxidizing chemoautotroph Tetrathiobacter kashmirensis.</title>
        <authorList>
            <person name="Ghosh W."/>
            <person name="George A."/>
            <person name="Agarwal A."/>
            <person name="Raj P."/>
            <person name="Alam M."/>
            <person name="Pyne P."/>
            <person name="Das Gupta S.K."/>
        </authorList>
    </citation>
    <scope>NUCLEOTIDE SEQUENCE [LARGE SCALE GENOMIC DNA]</scope>
    <source>
        <strain evidence="2 3">WT001</strain>
    </source>
</reference>
<feature type="compositionally biased region" description="Acidic residues" evidence="1">
    <location>
        <begin position="40"/>
        <end position="67"/>
    </location>
</feature>
<evidence type="ECO:0000256" key="1">
    <source>
        <dbReference type="SAM" id="MobiDB-lite"/>
    </source>
</evidence>
<proteinExistence type="predicted"/>
<dbReference type="RefSeq" id="WP_014749905.1">
    <property type="nucleotide sequence ID" value="NC_017964.1"/>
</dbReference>
<protein>
    <submittedName>
        <fullName evidence="2">Uncharacterized protein</fullName>
    </submittedName>
</protein>
<dbReference type="HOGENOM" id="CLU_2581860_0_0_4"/>